<dbReference type="AlphaFoldDB" id="A0A544QQ14"/>
<dbReference type="EMBL" id="SESI01000001">
    <property type="protein sequence ID" value="TQQ81530.1"/>
    <property type="molecule type" value="Genomic_DNA"/>
</dbReference>
<evidence type="ECO:0008006" key="3">
    <source>
        <dbReference type="Google" id="ProtNLM"/>
    </source>
</evidence>
<dbReference type="PROSITE" id="PS51257">
    <property type="entry name" value="PROKAR_LIPOPROTEIN"/>
    <property type="match status" value="1"/>
</dbReference>
<name>A0A544QQ14_9EURY</name>
<organism evidence="1 2">
    <name type="scientific">Halonotius roseus</name>
    <dbReference type="NCBI Taxonomy" id="2511997"/>
    <lineage>
        <taxon>Archaea</taxon>
        <taxon>Methanobacteriati</taxon>
        <taxon>Methanobacteriota</taxon>
        <taxon>Stenosarchaea group</taxon>
        <taxon>Halobacteria</taxon>
        <taxon>Halobacteriales</taxon>
        <taxon>Haloferacaceae</taxon>
        <taxon>Halonotius</taxon>
    </lineage>
</organism>
<sequence>MDRRRLLHGLSCGLGLSMAGCATPPQSSTREPTVNRLEESTVTAFDDWLFADAVEEATGATTLVQVGSSADSHWVVVFADTARPLDATITISRADREPFYTETVAISTDTYAGFRLMASGPYTVSIASDVGGGDVAVADDFIDCNDSYQLIRLQSDGELSESSLTEEVACGV</sequence>
<evidence type="ECO:0000313" key="1">
    <source>
        <dbReference type="EMBL" id="TQQ81530.1"/>
    </source>
</evidence>
<keyword evidence="2" id="KW-1185">Reference proteome</keyword>
<gene>
    <name evidence="1" type="ORF">EWF95_00880</name>
</gene>
<dbReference type="Proteomes" id="UP000315385">
    <property type="component" value="Unassembled WGS sequence"/>
</dbReference>
<dbReference type="OrthoDB" id="384384at2157"/>
<dbReference type="RefSeq" id="WP_142442101.1">
    <property type="nucleotide sequence ID" value="NZ_SESI01000001.1"/>
</dbReference>
<accession>A0A544QQ14</accession>
<comment type="caution">
    <text evidence="1">The sequence shown here is derived from an EMBL/GenBank/DDBJ whole genome shotgun (WGS) entry which is preliminary data.</text>
</comment>
<reference evidence="1 2" key="1">
    <citation type="submission" date="2019-02" db="EMBL/GenBank/DDBJ databases">
        <title>Halonotius sp. a new haloqrchaeon isolated from saline water.</title>
        <authorList>
            <person name="Duran-Viseras A."/>
            <person name="Sanchez-Porro C."/>
            <person name="Ventosa A."/>
        </authorList>
    </citation>
    <scope>NUCLEOTIDE SEQUENCE [LARGE SCALE GENOMIC DNA]</scope>
    <source>
        <strain evidence="1 2">F9-27</strain>
    </source>
</reference>
<protein>
    <recommendedName>
        <fullName evidence="3">Lipoprotein</fullName>
    </recommendedName>
</protein>
<evidence type="ECO:0000313" key="2">
    <source>
        <dbReference type="Proteomes" id="UP000315385"/>
    </source>
</evidence>
<proteinExistence type="predicted"/>